<gene>
    <name evidence="1" type="ORF">A9HBioS_2855</name>
</gene>
<accession>A0AA94JHD9</accession>
<dbReference type="RefSeq" id="WP_127649752.1">
    <property type="nucleotide sequence ID" value="NZ_MKWS01000008.1"/>
</dbReference>
<dbReference type="Gene3D" id="1.25.40.10">
    <property type="entry name" value="Tetratricopeptide repeat domain"/>
    <property type="match status" value="1"/>
</dbReference>
<name>A0AA94JHD9_9PSED</name>
<dbReference type="InterPro" id="IPR011990">
    <property type="entry name" value="TPR-like_helical_dom_sf"/>
</dbReference>
<dbReference type="SUPFAM" id="SSF48452">
    <property type="entry name" value="TPR-like"/>
    <property type="match status" value="1"/>
</dbReference>
<dbReference type="EMBL" id="MKWS01000008">
    <property type="protein sequence ID" value="RVD77341.1"/>
    <property type="molecule type" value="Genomic_DNA"/>
</dbReference>
<reference evidence="1 2" key="1">
    <citation type="submission" date="2016-10" db="EMBL/GenBank/DDBJ databases">
        <title>Search of new enzymes for the oxidation of sulfur compounds.</title>
        <authorList>
            <person name="Novo A."/>
            <person name="Moreira I.S."/>
            <person name="Castro P.M."/>
        </authorList>
    </citation>
    <scope>NUCLEOTIDE SEQUENCE [LARGE SCALE GENOMIC DNA]</scope>
    <source>
        <strain evidence="1 2">A9</strain>
    </source>
</reference>
<evidence type="ECO:0000313" key="2">
    <source>
        <dbReference type="Proteomes" id="UP000288002"/>
    </source>
</evidence>
<sequence length="700" mass="80824">MIEQWKQGFRQYPEKAIADLMSGRASVGASMRRDVPEILFHAFPNGEEFSEERDLLDTAMLRWLTDMRNHYPREVSRLGFDVYSKRLCDAFRALQLLKLPRCIHHIREVHEAWLRWLRPLRIAPERDPALESWRLLGLVQRANANPSPWMQLARDPRPEYLTVALLGLQLPSITKDRQVLMVAALLHHFERAPGNIEYNVTNFNRSLSALRGRFPRGPAHWRDVLRTAISDQSGSVTAFSKELVRQLDVTGDKKASQQSKVASRINCPTREQKEHVLKLIKSSSVDAKHAADQYLRLVEECRDFTLQTGDSYFFVRTLCRHGDQLLKRSGVSAEQVQAIGDLIEEALRWEPVNEYVWTLWANLFAYTGREQHQEWVLRETVRIFPEDSHSRVELARLLMRQSDSVVFEAEMLLREVESINPGHEPSRVELSRLLVCKGREFWDEAEQILRSTAALNADNAHSRVELGKLLVLTSRRTEALTLLRSISRTFSSDQVILAVLKRVERGDEFTIEDFKQRKVPVDPVNVSDAIPSTLLEVKHRSELQRRYAWASQNKTAQEELLKQASFGDALAGFYCQWLELDAPNIPSPPPHAWAWKVASCIKNSASKSEWEAIDSSFSEYRDVTRFAHWLSDSQEQDEDLRVEVEKCVTRLNASQDLTVFQRFICSTWQQIESLDSEERAERKEKNAFKLLHASAEEIAY</sequence>
<proteinExistence type="predicted"/>
<protein>
    <submittedName>
        <fullName evidence="1">Uncharacterized protein</fullName>
    </submittedName>
</protein>
<dbReference type="Proteomes" id="UP000288002">
    <property type="component" value="Unassembled WGS sequence"/>
</dbReference>
<evidence type="ECO:0000313" key="1">
    <source>
        <dbReference type="EMBL" id="RVD77341.1"/>
    </source>
</evidence>
<dbReference type="AlphaFoldDB" id="A0AA94JHD9"/>
<organism evidence="1 2">
    <name type="scientific">Pseudomonas koreensis</name>
    <dbReference type="NCBI Taxonomy" id="198620"/>
    <lineage>
        <taxon>Bacteria</taxon>
        <taxon>Pseudomonadati</taxon>
        <taxon>Pseudomonadota</taxon>
        <taxon>Gammaproteobacteria</taxon>
        <taxon>Pseudomonadales</taxon>
        <taxon>Pseudomonadaceae</taxon>
        <taxon>Pseudomonas</taxon>
    </lineage>
</organism>
<comment type="caution">
    <text evidence="1">The sequence shown here is derived from an EMBL/GenBank/DDBJ whole genome shotgun (WGS) entry which is preliminary data.</text>
</comment>